<dbReference type="PANTHER" id="PTHR43352">
    <property type="entry name" value="ACETYL-COA SYNTHETASE"/>
    <property type="match status" value="1"/>
</dbReference>
<dbReference type="STRING" id="871741.SAMN05192570_1591"/>
<evidence type="ECO:0000259" key="5">
    <source>
        <dbReference type="Pfam" id="PF00501"/>
    </source>
</evidence>
<dbReference type="SUPFAM" id="SSF56801">
    <property type="entry name" value="Acetyl-CoA synthetase-like"/>
    <property type="match status" value="1"/>
</dbReference>
<dbReference type="Proteomes" id="UP000198788">
    <property type="component" value="Unassembled WGS sequence"/>
</dbReference>
<dbReference type="GO" id="GO:0016878">
    <property type="term" value="F:acid-thiol ligase activity"/>
    <property type="evidence" value="ECO:0007669"/>
    <property type="project" value="UniProtKB-ARBA"/>
</dbReference>
<dbReference type="InterPro" id="IPR045851">
    <property type="entry name" value="AMP-bd_C_sf"/>
</dbReference>
<sequence length="534" mass="57007">MGESAHVDRFVLERLPPPGQQPDFLFDLPELEYPARLNAAAELLRRATEAAGAEGRALLDFDHEFSWARVDAISGRMARVLVEDLGLVPGNRLLLHGPNSSWTVLAWFAILKAGGVVVATMPMLRATELATVIGKAQISHALVYETLAGTVEEARAAAPSLARVMTSSELQRAAQDQPPGVSFTPVDTAADDPALIAFTSGTTGKPKGCVHFHRDVLAMADTFGRHMLDLRPGDVVVGTPPIAFTFGLGGLVVFPAAAGAATAFPDRPGFEALAETIERQRATAIFTAPTGYRALLKLADQHDLSSLRTCVSAGETLPAATSEAWHGATGVRIVDGIGSTEMIHIFISAKGDDIRPGCTGRAVPGYEARIVDEAGEPLPAGSTGRLAVRGPTGCRYLEDERQAAYVQNGWNLTGDVYRLDEEGRFWFVARSDDMIISSGYNIGAPEVENALLGHPAVAEAAVIGAPDEERGQIVKAFVVLHPGREPSDALRCELQAHVKAVIAPYKYPRALEFVDSLPKTQTGKLQRFRLKGGA</sequence>
<dbReference type="Gene3D" id="3.40.50.12780">
    <property type="entry name" value="N-terminal domain of ligase-like"/>
    <property type="match status" value="1"/>
</dbReference>
<feature type="domain" description="AMP-binding enzyme C-terminal" evidence="6">
    <location>
        <begin position="446"/>
        <end position="524"/>
    </location>
</feature>
<dbReference type="AlphaFoldDB" id="A0A1I6Q9Y9"/>
<evidence type="ECO:0000256" key="1">
    <source>
        <dbReference type="ARBA" id="ARBA00006432"/>
    </source>
</evidence>
<dbReference type="Gene3D" id="3.30.300.30">
    <property type="match status" value="1"/>
</dbReference>
<feature type="domain" description="AMP-dependent synthetase/ligase" evidence="5">
    <location>
        <begin position="54"/>
        <end position="392"/>
    </location>
</feature>
<dbReference type="GO" id="GO:0005524">
    <property type="term" value="F:ATP binding"/>
    <property type="evidence" value="ECO:0007669"/>
    <property type="project" value="UniProtKB-KW"/>
</dbReference>
<dbReference type="Pfam" id="PF00501">
    <property type="entry name" value="AMP-binding"/>
    <property type="match status" value="1"/>
</dbReference>
<dbReference type="Pfam" id="PF13193">
    <property type="entry name" value="AMP-binding_C"/>
    <property type="match status" value="1"/>
</dbReference>
<dbReference type="OrthoDB" id="9803968at2"/>
<accession>A0A1I6Q9Y9</accession>
<name>A0A1I6Q9Y9_9CAUL</name>
<proteinExistence type="inferred from homology"/>
<keyword evidence="2 7" id="KW-0436">Ligase</keyword>
<dbReference type="GO" id="GO:0016405">
    <property type="term" value="F:CoA-ligase activity"/>
    <property type="evidence" value="ECO:0007669"/>
    <property type="project" value="UniProtKB-ARBA"/>
</dbReference>
<keyword evidence="8" id="KW-1185">Reference proteome</keyword>
<keyword evidence="4" id="KW-0067">ATP-binding</keyword>
<keyword evidence="3" id="KW-0547">Nucleotide-binding</keyword>
<evidence type="ECO:0000256" key="2">
    <source>
        <dbReference type="ARBA" id="ARBA00022598"/>
    </source>
</evidence>
<dbReference type="RefSeq" id="WP_092308620.1">
    <property type="nucleotide sequence ID" value="NZ_FOZV01000003.1"/>
</dbReference>
<dbReference type="FunFam" id="3.30.300.30:FF:000005">
    <property type="entry name" value="Acyl-coenzyme A synthetase ACSM5, mitochondrial"/>
    <property type="match status" value="1"/>
</dbReference>
<organism evidence="7 8">
    <name type="scientific">Brevundimonas viscosa</name>
    <dbReference type="NCBI Taxonomy" id="871741"/>
    <lineage>
        <taxon>Bacteria</taxon>
        <taxon>Pseudomonadati</taxon>
        <taxon>Pseudomonadota</taxon>
        <taxon>Alphaproteobacteria</taxon>
        <taxon>Caulobacterales</taxon>
        <taxon>Caulobacteraceae</taxon>
        <taxon>Brevundimonas</taxon>
    </lineage>
</organism>
<dbReference type="InterPro" id="IPR025110">
    <property type="entry name" value="AMP-bd_C"/>
</dbReference>
<protein>
    <submittedName>
        <fullName evidence="7">Anthranilate--CoA ligase</fullName>
    </submittedName>
</protein>
<evidence type="ECO:0000313" key="7">
    <source>
        <dbReference type="EMBL" id="SFS49313.1"/>
    </source>
</evidence>
<evidence type="ECO:0000313" key="8">
    <source>
        <dbReference type="Proteomes" id="UP000198788"/>
    </source>
</evidence>
<dbReference type="InterPro" id="IPR042099">
    <property type="entry name" value="ANL_N_sf"/>
</dbReference>
<gene>
    <name evidence="7" type="ORF">SAMN05192570_1591</name>
</gene>
<dbReference type="InterPro" id="IPR020845">
    <property type="entry name" value="AMP-binding_CS"/>
</dbReference>
<dbReference type="EMBL" id="FOZV01000003">
    <property type="protein sequence ID" value="SFS49313.1"/>
    <property type="molecule type" value="Genomic_DNA"/>
</dbReference>
<comment type="similarity">
    <text evidence="1">Belongs to the ATP-dependent AMP-binding enzyme family.</text>
</comment>
<evidence type="ECO:0000259" key="6">
    <source>
        <dbReference type="Pfam" id="PF13193"/>
    </source>
</evidence>
<evidence type="ECO:0000256" key="3">
    <source>
        <dbReference type="ARBA" id="ARBA00022741"/>
    </source>
</evidence>
<dbReference type="PANTHER" id="PTHR43352:SF1">
    <property type="entry name" value="ANTHRANILATE--COA LIGASE"/>
    <property type="match status" value="1"/>
</dbReference>
<reference evidence="8" key="1">
    <citation type="submission" date="2016-10" db="EMBL/GenBank/DDBJ databases">
        <authorList>
            <person name="Varghese N."/>
            <person name="Submissions S."/>
        </authorList>
    </citation>
    <scope>NUCLEOTIDE SEQUENCE [LARGE SCALE GENOMIC DNA]</scope>
    <source>
        <strain evidence="8">CGMCC 1.10683</strain>
    </source>
</reference>
<dbReference type="PROSITE" id="PS00455">
    <property type="entry name" value="AMP_BINDING"/>
    <property type="match status" value="1"/>
</dbReference>
<dbReference type="GO" id="GO:0044550">
    <property type="term" value="P:secondary metabolite biosynthetic process"/>
    <property type="evidence" value="ECO:0007669"/>
    <property type="project" value="TreeGrafter"/>
</dbReference>
<dbReference type="InterPro" id="IPR000873">
    <property type="entry name" value="AMP-dep_synth/lig_dom"/>
</dbReference>
<evidence type="ECO:0000256" key="4">
    <source>
        <dbReference type="ARBA" id="ARBA00022840"/>
    </source>
</evidence>